<dbReference type="PaxDb" id="4081-Solyc06g054220.2.1"/>
<keyword evidence="3" id="KW-1185">Reference proteome</keyword>
<dbReference type="AlphaFoldDB" id="K4C6A9"/>
<accession>K4C6A9</accession>
<evidence type="ECO:0000256" key="1">
    <source>
        <dbReference type="SAM" id="MobiDB-lite"/>
    </source>
</evidence>
<dbReference type="Proteomes" id="UP000004994">
    <property type="component" value="Chromosome 6"/>
</dbReference>
<reference evidence="2" key="1">
    <citation type="journal article" date="2012" name="Nature">
        <title>The tomato genome sequence provides insights into fleshy fruit evolution.</title>
        <authorList>
            <consortium name="Tomato Genome Consortium"/>
        </authorList>
    </citation>
    <scope>NUCLEOTIDE SEQUENCE [LARGE SCALE GENOMIC DNA]</scope>
    <source>
        <strain evidence="2">cv. Heinz 1706</strain>
    </source>
</reference>
<evidence type="ECO:0000313" key="3">
    <source>
        <dbReference type="Proteomes" id="UP000004994"/>
    </source>
</evidence>
<sequence>MDRPISRRLQQRRGSYSSTKKTSARREAAKGLQPAVTDYNHNASQPNDTKFLFFFYLFTDRPISSQKKYIQINCFSFSSNSMTSSEELCAPMNRSTQTSSLTPSTLQILLVL</sequence>
<dbReference type="EnsemblPlants" id="Solyc06g054220.2.1">
    <property type="protein sequence ID" value="Solyc06g054220.2.1"/>
    <property type="gene ID" value="Solyc06g054220.2"/>
</dbReference>
<organism evidence="2">
    <name type="scientific">Solanum lycopersicum</name>
    <name type="common">Tomato</name>
    <name type="synonym">Lycopersicon esculentum</name>
    <dbReference type="NCBI Taxonomy" id="4081"/>
    <lineage>
        <taxon>Eukaryota</taxon>
        <taxon>Viridiplantae</taxon>
        <taxon>Streptophyta</taxon>
        <taxon>Embryophyta</taxon>
        <taxon>Tracheophyta</taxon>
        <taxon>Spermatophyta</taxon>
        <taxon>Magnoliopsida</taxon>
        <taxon>eudicotyledons</taxon>
        <taxon>Gunneridae</taxon>
        <taxon>Pentapetalae</taxon>
        <taxon>asterids</taxon>
        <taxon>lamiids</taxon>
        <taxon>Solanales</taxon>
        <taxon>Solanaceae</taxon>
        <taxon>Solanoideae</taxon>
        <taxon>Solaneae</taxon>
        <taxon>Solanum</taxon>
        <taxon>Solanum subgen. Lycopersicon</taxon>
    </lineage>
</organism>
<name>K4C6A9_SOLLC</name>
<proteinExistence type="predicted"/>
<reference evidence="2" key="2">
    <citation type="submission" date="2015-06" db="UniProtKB">
        <authorList>
            <consortium name="EnsemblPlants"/>
        </authorList>
    </citation>
    <scope>IDENTIFICATION</scope>
    <source>
        <strain evidence="2">cv. Heinz 1706</strain>
    </source>
</reference>
<evidence type="ECO:0000313" key="2">
    <source>
        <dbReference type="EnsemblPlants" id="Solyc06g054220.2.1"/>
    </source>
</evidence>
<dbReference type="InParanoid" id="K4C6A9"/>
<feature type="region of interest" description="Disordered" evidence="1">
    <location>
        <begin position="1"/>
        <end position="41"/>
    </location>
</feature>
<dbReference type="HOGENOM" id="CLU_2150309_0_0_1"/>
<protein>
    <submittedName>
        <fullName evidence="2">Uncharacterized protein</fullName>
    </submittedName>
</protein>
<dbReference type="Gramene" id="Solyc06g054220.2.1">
    <property type="protein sequence ID" value="Solyc06g054220.2.1"/>
    <property type="gene ID" value="Solyc06g054220.2"/>
</dbReference>
<feature type="compositionally biased region" description="Polar residues" evidence="1">
    <location>
        <begin position="12"/>
        <end position="21"/>
    </location>
</feature>